<dbReference type="RefSeq" id="WP_134718488.1">
    <property type="nucleotide sequence ID" value="NZ_SDKM01000020.1"/>
</dbReference>
<evidence type="ECO:0000313" key="2">
    <source>
        <dbReference type="Proteomes" id="UP000295198"/>
    </source>
</evidence>
<proteinExistence type="predicted"/>
<sequence length="158" mass="17627">MTATGARTGRTARPPSLKARAAARRALRRDLRQAVSDLRTGVRRRRFAPMLHVGRLGGPVVTWPDDGTDDLDGGLREEVAAAVLSRALLTSAEPEAWLTREGHPEPHDVDLAWLPVVRRVFAEAGLAPRCVAVVTKNGWYDPVLEERVVWERLRIRDR</sequence>
<dbReference type="EMBL" id="SDKM01000020">
    <property type="protein sequence ID" value="RYP84964.1"/>
    <property type="molecule type" value="Genomic_DNA"/>
</dbReference>
<name>A0A4Q4ZCR2_9ACTN</name>
<evidence type="ECO:0000313" key="1">
    <source>
        <dbReference type="EMBL" id="RYP84964.1"/>
    </source>
</evidence>
<reference evidence="1 2" key="1">
    <citation type="submission" date="2019-01" db="EMBL/GenBank/DDBJ databases">
        <title>Nocardioides guangzhouensis sp. nov., an actinobacterium isolated from soil.</title>
        <authorList>
            <person name="Fu Y."/>
            <person name="Cai Y."/>
            <person name="Lin Z."/>
            <person name="Chen P."/>
        </authorList>
    </citation>
    <scope>NUCLEOTIDE SEQUENCE [LARGE SCALE GENOMIC DNA]</scope>
    <source>
        <strain evidence="1 2">130</strain>
    </source>
</reference>
<gene>
    <name evidence="1" type="ORF">EKO23_14485</name>
</gene>
<protein>
    <submittedName>
        <fullName evidence="1">Uncharacterized protein</fullName>
    </submittedName>
</protein>
<comment type="caution">
    <text evidence="1">The sequence shown here is derived from an EMBL/GenBank/DDBJ whole genome shotgun (WGS) entry which is preliminary data.</text>
</comment>
<organism evidence="1 2">
    <name type="scientific">Nocardioides guangzhouensis</name>
    <dbReference type="NCBI Taxonomy" id="2497878"/>
    <lineage>
        <taxon>Bacteria</taxon>
        <taxon>Bacillati</taxon>
        <taxon>Actinomycetota</taxon>
        <taxon>Actinomycetes</taxon>
        <taxon>Propionibacteriales</taxon>
        <taxon>Nocardioidaceae</taxon>
        <taxon>Nocardioides</taxon>
    </lineage>
</organism>
<dbReference type="AlphaFoldDB" id="A0A4Q4ZCR2"/>
<dbReference type="Proteomes" id="UP000295198">
    <property type="component" value="Unassembled WGS sequence"/>
</dbReference>
<keyword evidence="2" id="KW-1185">Reference proteome</keyword>
<accession>A0A4Q4ZCR2</accession>
<dbReference type="OrthoDB" id="3789324at2"/>